<accession>A0ABQ8LUH0</accession>
<name>A0ABQ8LUH0_LABRO</name>
<sequence length="497" mass="56352">MASGERKATVWEIKKRLHQLTHDELISLVDHLEPTADIGKRRLDVTDEECCFEYIVDYMTSESLLGLEDGGLSQLLLLKDNVDTIIQERNVTTVLHDTELLTQQQPLTQFTLTTDTQTQQMEYHQMVDCYEELGQKLAQYKINANPSRSECPKICNSLPVSVAEQPSGGKGESMISLRDLQLLPFQHREFKIQGGQISDSTSDISYTSLTKQIDKGLAANHSENDIIRGVLRVIKPGNFKDMLVNKDGLTIPELKSFLQSHLNERSSSELFQELMCGKQNDSETPQQFLYRLIGLKQKLIFLSKQAATDLEYDEQTIQNVFLRTIYQGMGAKYNQFRTELKPLLMNRLVTDEALLRQVTQIASDESERQRRLGQASRPRVSNALSAQCESSRGREVEYNRQGDQTETIRRLSAQIEALTKTVESLAKARTTEGQCKVTESQMQRKQRRRVCPTCSSKDVTSCSHCFVCCEEGHRAVGCLKRNKMSGNDPRPLMGGEQ</sequence>
<reference evidence="2 3" key="1">
    <citation type="submission" date="2022-01" db="EMBL/GenBank/DDBJ databases">
        <title>A high-quality chromosome-level genome assembly of rohu carp, Labeo rohita.</title>
        <authorList>
            <person name="Arick M.A. II"/>
            <person name="Hsu C.-Y."/>
            <person name="Magbanua Z."/>
            <person name="Pechanova O."/>
            <person name="Grover C."/>
            <person name="Miller E."/>
            <person name="Thrash A."/>
            <person name="Ezzel L."/>
            <person name="Alam S."/>
            <person name="Benzie J."/>
            <person name="Hamilton M."/>
            <person name="Karsi A."/>
            <person name="Lawrence M.L."/>
            <person name="Peterson D.G."/>
        </authorList>
    </citation>
    <scope>NUCLEOTIDE SEQUENCE [LARGE SCALE GENOMIC DNA]</scope>
    <source>
        <strain evidence="3">BAU-BD-2019</strain>
        <tissue evidence="2">Blood</tissue>
    </source>
</reference>
<evidence type="ECO:0000256" key="1">
    <source>
        <dbReference type="SAM" id="MobiDB-lite"/>
    </source>
</evidence>
<dbReference type="EMBL" id="JACTAM010000018">
    <property type="protein sequence ID" value="KAI2653607.1"/>
    <property type="molecule type" value="Genomic_DNA"/>
</dbReference>
<keyword evidence="3" id="KW-1185">Reference proteome</keyword>
<comment type="caution">
    <text evidence="2">The sequence shown here is derived from an EMBL/GenBank/DDBJ whole genome shotgun (WGS) entry which is preliminary data.</text>
</comment>
<gene>
    <name evidence="2" type="ORF">H4Q32_013908</name>
</gene>
<dbReference type="Proteomes" id="UP000830375">
    <property type="component" value="Unassembled WGS sequence"/>
</dbReference>
<evidence type="ECO:0000313" key="3">
    <source>
        <dbReference type="Proteomes" id="UP000830375"/>
    </source>
</evidence>
<proteinExistence type="predicted"/>
<organism evidence="2 3">
    <name type="scientific">Labeo rohita</name>
    <name type="common">Indian major carp</name>
    <name type="synonym">Cyprinus rohita</name>
    <dbReference type="NCBI Taxonomy" id="84645"/>
    <lineage>
        <taxon>Eukaryota</taxon>
        <taxon>Metazoa</taxon>
        <taxon>Chordata</taxon>
        <taxon>Craniata</taxon>
        <taxon>Vertebrata</taxon>
        <taxon>Euteleostomi</taxon>
        <taxon>Actinopterygii</taxon>
        <taxon>Neopterygii</taxon>
        <taxon>Teleostei</taxon>
        <taxon>Ostariophysi</taxon>
        <taxon>Cypriniformes</taxon>
        <taxon>Cyprinidae</taxon>
        <taxon>Labeoninae</taxon>
        <taxon>Labeonini</taxon>
        <taxon>Labeo</taxon>
    </lineage>
</organism>
<feature type="region of interest" description="Disordered" evidence="1">
    <location>
        <begin position="365"/>
        <end position="386"/>
    </location>
</feature>
<protein>
    <submittedName>
        <fullName evidence="2">Gag-Pro-Pol polyprotein</fullName>
    </submittedName>
</protein>
<evidence type="ECO:0000313" key="2">
    <source>
        <dbReference type="EMBL" id="KAI2653607.1"/>
    </source>
</evidence>